<gene>
    <name evidence="10" type="ORF">FRX31_030145</name>
</gene>
<dbReference type="Proteomes" id="UP000554482">
    <property type="component" value="Unassembled WGS sequence"/>
</dbReference>
<dbReference type="Pfam" id="PF05922">
    <property type="entry name" value="Inhibitor_I9"/>
    <property type="match status" value="1"/>
</dbReference>
<sequence>MVQSYQFVLLLTTLLTLSSSIQENLLGDIPQKYIVQVRYELKPSVLLDVKIWYCSILDSIQPIDTQTSKHPDIHHVYKTVVHGFVTELTAHQVELIKERPEVLAIYANQALKLHTTHTSEFLGLISRNGITSNQLLKKSDYGSNIVIGVLDTGIWPERPSFSDDGLGSIPNHWKGDCMGGNNFTVNQCNKKLIGAQFFNTGISFDEWNGFNSARDTEGHGTFTSSIAAGSNVPNATLFGYALGNASGVAPKARIAVYKVCWPNLGCPQVDIVAAYDKAVRDGVDIISFSIDSGSERFHENPIAIV</sequence>
<keyword evidence="2 10" id="KW-0645">Protease</keyword>
<dbReference type="GO" id="GO:0004252">
    <property type="term" value="F:serine-type endopeptidase activity"/>
    <property type="evidence" value="ECO:0007669"/>
    <property type="project" value="InterPro"/>
</dbReference>
<dbReference type="SUPFAM" id="SSF52743">
    <property type="entry name" value="Subtilisin-like"/>
    <property type="match status" value="1"/>
</dbReference>
<evidence type="ECO:0000259" key="8">
    <source>
        <dbReference type="Pfam" id="PF00082"/>
    </source>
</evidence>
<evidence type="ECO:0000256" key="1">
    <source>
        <dbReference type="ARBA" id="ARBA00011073"/>
    </source>
</evidence>
<dbReference type="OrthoDB" id="4803627at2759"/>
<keyword evidence="4" id="KW-0378">Hydrolase</keyword>
<accession>A0A7J6V6G6</accession>
<keyword evidence="11" id="KW-1185">Reference proteome</keyword>
<reference evidence="10 11" key="1">
    <citation type="submission" date="2020-06" db="EMBL/GenBank/DDBJ databases">
        <title>Transcriptomic and genomic resources for Thalictrum thalictroides and T. hernandezii: Facilitating candidate gene discovery in an emerging model plant lineage.</title>
        <authorList>
            <person name="Arias T."/>
            <person name="Riano-Pachon D.M."/>
            <person name="Di Stilio V.S."/>
        </authorList>
    </citation>
    <scope>NUCLEOTIDE SEQUENCE [LARGE SCALE GENOMIC DNA]</scope>
    <source>
        <strain evidence="11">cv. WT478/WT964</strain>
        <tissue evidence="10">Leaves</tissue>
    </source>
</reference>
<dbReference type="PROSITE" id="PS51892">
    <property type="entry name" value="SUBTILASE"/>
    <property type="match status" value="1"/>
</dbReference>
<dbReference type="AlphaFoldDB" id="A0A7J6V6G6"/>
<feature type="domain" description="Peptidase S8/S53" evidence="8">
    <location>
        <begin position="142"/>
        <end position="292"/>
    </location>
</feature>
<proteinExistence type="inferred from homology"/>
<dbReference type="EMBL" id="JABWDY010037663">
    <property type="protein sequence ID" value="KAF5180268.1"/>
    <property type="molecule type" value="Genomic_DNA"/>
</dbReference>
<evidence type="ECO:0000313" key="10">
    <source>
        <dbReference type="EMBL" id="KAF5180268.1"/>
    </source>
</evidence>
<dbReference type="InterPro" id="IPR000209">
    <property type="entry name" value="Peptidase_S8/S53_dom"/>
</dbReference>
<dbReference type="InterPro" id="IPR045051">
    <property type="entry name" value="SBT"/>
</dbReference>
<feature type="domain" description="Inhibitor I9" evidence="9">
    <location>
        <begin position="32"/>
        <end position="114"/>
    </location>
</feature>
<name>A0A7J6V6G6_THATH</name>
<protein>
    <submittedName>
        <fullName evidence="10">Subtilisin-like protease SBT1.4</fullName>
    </submittedName>
</protein>
<evidence type="ECO:0000256" key="2">
    <source>
        <dbReference type="ARBA" id="ARBA00022670"/>
    </source>
</evidence>
<evidence type="ECO:0000256" key="3">
    <source>
        <dbReference type="ARBA" id="ARBA00022729"/>
    </source>
</evidence>
<keyword evidence="3 7" id="KW-0732">Signal</keyword>
<dbReference type="InterPro" id="IPR036852">
    <property type="entry name" value="Peptidase_S8/S53_dom_sf"/>
</dbReference>
<dbReference type="PRINTS" id="PR00723">
    <property type="entry name" value="SUBTILISIN"/>
</dbReference>
<evidence type="ECO:0000256" key="4">
    <source>
        <dbReference type="ARBA" id="ARBA00022801"/>
    </source>
</evidence>
<evidence type="ECO:0000259" key="9">
    <source>
        <dbReference type="Pfam" id="PF05922"/>
    </source>
</evidence>
<keyword evidence="5" id="KW-0720">Serine protease</keyword>
<feature type="signal peptide" evidence="7">
    <location>
        <begin position="1"/>
        <end position="20"/>
    </location>
</feature>
<dbReference type="Gene3D" id="3.40.50.200">
    <property type="entry name" value="Peptidase S8/S53 domain"/>
    <property type="match status" value="1"/>
</dbReference>
<dbReference type="Gene3D" id="3.30.70.80">
    <property type="entry name" value="Peptidase S8 propeptide/proteinase inhibitor I9"/>
    <property type="match status" value="1"/>
</dbReference>
<comment type="similarity">
    <text evidence="1 6">Belongs to the peptidase S8 family.</text>
</comment>
<dbReference type="GO" id="GO:0006508">
    <property type="term" value="P:proteolysis"/>
    <property type="evidence" value="ECO:0007669"/>
    <property type="project" value="UniProtKB-KW"/>
</dbReference>
<evidence type="ECO:0000313" key="11">
    <source>
        <dbReference type="Proteomes" id="UP000554482"/>
    </source>
</evidence>
<feature type="chain" id="PRO_5029688438" evidence="7">
    <location>
        <begin position="21"/>
        <end position="305"/>
    </location>
</feature>
<dbReference type="InterPro" id="IPR037045">
    <property type="entry name" value="S8pro/Inhibitor_I9_sf"/>
</dbReference>
<dbReference type="PANTHER" id="PTHR10795">
    <property type="entry name" value="PROPROTEIN CONVERTASE SUBTILISIN/KEXIN"/>
    <property type="match status" value="1"/>
</dbReference>
<evidence type="ECO:0000256" key="6">
    <source>
        <dbReference type="PROSITE-ProRule" id="PRU01240"/>
    </source>
</evidence>
<dbReference type="InterPro" id="IPR015500">
    <property type="entry name" value="Peptidase_S8_subtilisin-rel"/>
</dbReference>
<comment type="caution">
    <text evidence="6">Lacks conserved residue(s) required for the propagation of feature annotation.</text>
</comment>
<dbReference type="InterPro" id="IPR010259">
    <property type="entry name" value="S8pro/Inhibitor_I9"/>
</dbReference>
<evidence type="ECO:0000256" key="5">
    <source>
        <dbReference type="ARBA" id="ARBA00022825"/>
    </source>
</evidence>
<organism evidence="10 11">
    <name type="scientific">Thalictrum thalictroides</name>
    <name type="common">Rue-anemone</name>
    <name type="synonym">Anemone thalictroides</name>
    <dbReference type="NCBI Taxonomy" id="46969"/>
    <lineage>
        <taxon>Eukaryota</taxon>
        <taxon>Viridiplantae</taxon>
        <taxon>Streptophyta</taxon>
        <taxon>Embryophyta</taxon>
        <taxon>Tracheophyta</taxon>
        <taxon>Spermatophyta</taxon>
        <taxon>Magnoliopsida</taxon>
        <taxon>Ranunculales</taxon>
        <taxon>Ranunculaceae</taxon>
        <taxon>Thalictroideae</taxon>
        <taxon>Thalictrum</taxon>
    </lineage>
</organism>
<comment type="caution">
    <text evidence="10">The sequence shown here is derived from an EMBL/GenBank/DDBJ whole genome shotgun (WGS) entry which is preliminary data.</text>
</comment>
<dbReference type="Pfam" id="PF00082">
    <property type="entry name" value="Peptidase_S8"/>
    <property type="match status" value="1"/>
</dbReference>
<evidence type="ECO:0000256" key="7">
    <source>
        <dbReference type="SAM" id="SignalP"/>
    </source>
</evidence>